<dbReference type="AlphaFoldDB" id="A0ABD1Y5I3"/>
<accession>A0ABD1Y5I3</accession>
<comment type="caution">
    <text evidence="1">The sequence shown here is derived from an EMBL/GenBank/DDBJ whole genome shotgun (WGS) entry which is preliminary data.</text>
</comment>
<keyword evidence="2" id="KW-1185">Reference proteome</keyword>
<proteinExistence type="predicted"/>
<dbReference type="EMBL" id="JBHFFA010000006">
    <property type="protein sequence ID" value="KAL2622001.1"/>
    <property type="molecule type" value="Genomic_DNA"/>
</dbReference>
<protein>
    <recommendedName>
        <fullName evidence="3">DDE-1 domain-containing protein</fullName>
    </recommendedName>
</protein>
<gene>
    <name evidence="1" type="ORF">R1flu_002206</name>
</gene>
<reference evidence="1 2" key="1">
    <citation type="submission" date="2024-09" db="EMBL/GenBank/DDBJ databases">
        <title>Chromosome-scale assembly of Riccia fluitans.</title>
        <authorList>
            <person name="Paukszto L."/>
            <person name="Sawicki J."/>
            <person name="Karawczyk K."/>
            <person name="Piernik-Szablinska J."/>
            <person name="Szczecinska M."/>
            <person name="Mazdziarz M."/>
        </authorList>
    </citation>
    <scope>NUCLEOTIDE SEQUENCE [LARGE SCALE GENOMIC DNA]</scope>
    <source>
        <strain evidence="1">Rf_01</strain>
        <tissue evidence="1">Aerial parts of the thallus</tissue>
    </source>
</reference>
<evidence type="ECO:0000313" key="2">
    <source>
        <dbReference type="Proteomes" id="UP001605036"/>
    </source>
</evidence>
<name>A0ABD1Y5I3_9MARC</name>
<evidence type="ECO:0008006" key="3">
    <source>
        <dbReference type="Google" id="ProtNLM"/>
    </source>
</evidence>
<sequence>MGIITTLKKRFKYLYLKDLLDFYQLDDAAKICKKEQGQRLRQGAAGAAYGNLAHLLDAANYVNEAWRSVSRMSIKNTFIKADIMPLETDGEAENEDKELVTEVVQALSGLNLSFLQDELEEFVHIDDENSEEFAAAVLEDVEQLLQTMKVSEENQEDVNEDENVTSWRIRKQLCDFEMEN</sequence>
<organism evidence="1 2">
    <name type="scientific">Riccia fluitans</name>
    <dbReference type="NCBI Taxonomy" id="41844"/>
    <lineage>
        <taxon>Eukaryota</taxon>
        <taxon>Viridiplantae</taxon>
        <taxon>Streptophyta</taxon>
        <taxon>Embryophyta</taxon>
        <taxon>Marchantiophyta</taxon>
        <taxon>Marchantiopsida</taxon>
        <taxon>Marchantiidae</taxon>
        <taxon>Marchantiales</taxon>
        <taxon>Ricciaceae</taxon>
        <taxon>Riccia</taxon>
    </lineage>
</organism>
<dbReference type="Proteomes" id="UP001605036">
    <property type="component" value="Unassembled WGS sequence"/>
</dbReference>
<evidence type="ECO:0000313" key="1">
    <source>
        <dbReference type="EMBL" id="KAL2622001.1"/>
    </source>
</evidence>